<dbReference type="EMBL" id="KZ613945">
    <property type="protein sequence ID" value="PMD40356.1"/>
    <property type="molecule type" value="Genomic_DNA"/>
</dbReference>
<keyword evidence="3" id="KW-1185">Reference proteome</keyword>
<accession>A0A2J6RPA4</accession>
<dbReference type="OrthoDB" id="3921745at2759"/>
<gene>
    <name evidence="2" type="ORF">L207DRAFT_337547</name>
</gene>
<evidence type="ECO:0000313" key="2">
    <source>
        <dbReference type="EMBL" id="PMD40356.1"/>
    </source>
</evidence>
<dbReference type="AlphaFoldDB" id="A0A2J6RPA4"/>
<reference evidence="2 3" key="1">
    <citation type="submission" date="2016-04" db="EMBL/GenBank/DDBJ databases">
        <title>A degradative enzymes factory behind the ericoid mycorrhizal symbiosis.</title>
        <authorList>
            <consortium name="DOE Joint Genome Institute"/>
            <person name="Martino E."/>
            <person name="Morin E."/>
            <person name="Grelet G."/>
            <person name="Kuo A."/>
            <person name="Kohler A."/>
            <person name="Daghino S."/>
            <person name="Barry K."/>
            <person name="Choi C."/>
            <person name="Cichocki N."/>
            <person name="Clum A."/>
            <person name="Copeland A."/>
            <person name="Hainaut M."/>
            <person name="Haridas S."/>
            <person name="Labutti K."/>
            <person name="Lindquist E."/>
            <person name="Lipzen A."/>
            <person name="Khouja H.-R."/>
            <person name="Murat C."/>
            <person name="Ohm R."/>
            <person name="Olson A."/>
            <person name="Spatafora J."/>
            <person name="Veneault-Fourrey C."/>
            <person name="Henrissat B."/>
            <person name="Grigoriev I."/>
            <person name="Martin F."/>
            <person name="Perotto S."/>
        </authorList>
    </citation>
    <scope>NUCLEOTIDE SEQUENCE [LARGE SCALE GENOMIC DNA]</scope>
    <source>
        <strain evidence="2 3">F</strain>
    </source>
</reference>
<evidence type="ECO:0000256" key="1">
    <source>
        <dbReference type="SAM" id="MobiDB-lite"/>
    </source>
</evidence>
<name>A0A2J6RPA4_HYAVF</name>
<feature type="compositionally biased region" description="Polar residues" evidence="1">
    <location>
        <begin position="141"/>
        <end position="190"/>
    </location>
</feature>
<dbReference type="Proteomes" id="UP000235786">
    <property type="component" value="Unassembled WGS sequence"/>
</dbReference>
<protein>
    <submittedName>
        <fullName evidence="2">Uncharacterized protein</fullName>
    </submittedName>
</protein>
<feature type="region of interest" description="Disordered" evidence="1">
    <location>
        <begin position="208"/>
        <end position="235"/>
    </location>
</feature>
<sequence length="399" mass="46046">MLIQTMQPFTHLALDPTMSPNYSLAEHGRALSAADNPMDLRAMLNPSVGAPERRNNLKVEQNSTPQVPFAISSTMRDREKKRCYLPPMKVEWSEFAHHETTLAFHLRAGNPSPPQSPCYQQQAFTSRLNHGLPTPPPCSPRNRNYSPAQSQSSHHVQSYLTNGPQQNHHSSWSPTIPLSPMKNSDPTTQYQDPCWNVPVEVHHIRISHERSRALPPHRSPHGVSKPSKRKRLGPHSNKAYTLEQVHWMRYFSEDRDLTWPQVHAFFYQRWPGEVRDTVACITSRYYRSNFLCKLDDNGVPVLDENGKFVMVSAKVRERAMEEGKNKPFHFVDLHLEWALVYDWVLPEHKERAMRVLQMLDGSIVDNEGKSEEFRNYQRAQRILDGQNKDLVILLAQLNL</sequence>
<feature type="region of interest" description="Disordered" evidence="1">
    <location>
        <begin position="127"/>
        <end position="190"/>
    </location>
</feature>
<organism evidence="2 3">
    <name type="scientific">Hyaloscypha variabilis (strain UAMH 11265 / GT02V1 / F)</name>
    <name type="common">Meliniomyces variabilis</name>
    <dbReference type="NCBI Taxonomy" id="1149755"/>
    <lineage>
        <taxon>Eukaryota</taxon>
        <taxon>Fungi</taxon>
        <taxon>Dikarya</taxon>
        <taxon>Ascomycota</taxon>
        <taxon>Pezizomycotina</taxon>
        <taxon>Leotiomycetes</taxon>
        <taxon>Helotiales</taxon>
        <taxon>Hyaloscyphaceae</taxon>
        <taxon>Hyaloscypha</taxon>
        <taxon>Hyaloscypha variabilis</taxon>
    </lineage>
</organism>
<evidence type="ECO:0000313" key="3">
    <source>
        <dbReference type="Proteomes" id="UP000235786"/>
    </source>
</evidence>
<proteinExistence type="predicted"/>